<name>A0A7N0RFX0_KALFE</name>
<dbReference type="Proteomes" id="UP000594263">
    <property type="component" value="Unplaced"/>
</dbReference>
<dbReference type="Gramene" id="Kaladp0011s0104.1.v1.1">
    <property type="protein sequence ID" value="Kaladp0011s0104.1.v1.1.CDS.1"/>
    <property type="gene ID" value="Kaladp0011s0104.v1.1"/>
</dbReference>
<protein>
    <submittedName>
        <fullName evidence="1">Uncharacterized protein</fullName>
    </submittedName>
</protein>
<dbReference type="OMA" id="ITVWTIR"/>
<dbReference type="EnsemblPlants" id="Kaladp0011s0104.1.v1.1">
    <property type="protein sequence ID" value="Kaladp0011s0104.1.v1.1.CDS.1"/>
    <property type="gene ID" value="Kaladp0011s0104.v1.1"/>
</dbReference>
<evidence type="ECO:0000313" key="2">
    <source>
        <dbReference type="Proteomes" id="UP000594263"/>
    </source>
</evidence>
<evidence type="ECO:0000313" key="1">
    <source>
        <dbReference type="EnsemblPlants" id="Kaladp0011s0104.1.v1.1.CDS.1"/>
    </source>
</evidence>
<organism evidence="1 2">
    <name type="scientific">Kalanchoe fedtschenkoi</name>
    <name type="common">Lavender scallops</name>
    <name type="synonym">South American air plant</name>
    <dbReference type="NCBI Taxonomy" id="63787"/>
    <lineage>
        <taxon>Eukaryota</taxon>
        <taxon>Viridiplantae</taxon>
        <taxon>Streptophyta</taxon>
        <taxon>Embryophyta</taxon>
        <taxon>Tracheophyta</taxon>
        <taxon>Spermatophyta</taxon>
        <taxon>Magnoliopsida</taxon>
        <taxon>eudicotyledons</taxon>
        <taxon>Gunneridae</taxon>
        <taxon>Pentapetalae</taxon>
        <taxon>Saxifragales</taxon>
        <taxon>Crassulaceae</taxon>
        <taxon>Kalanchoe</taxon>
    </lineage>
</organism>
<keyword evidence="2" id="KW-1185">Reference proteome</keyword>
<reference evidence="1" key="1">
    <citation type="submission" date="2021-01" db="UniProtKB">
        <authorList>
            <consortium name="EnsemblPlants"/>
        </authorList>
    </citation>
    <scope>IDENTIFICATION</scope>
</reference>
<sequence>MRRLQPLQQGQSIFVSVESFTGMFRSSSPLLRKSEPPVQVQDTIITVWTIRHPTRNRNDPIARAELYQLSYIPRAKWSIHEGVRCFIYLFFSLAQLDHPGLEPETSPVK</sequence>
<dbReference type="AlphaFoldDB" id="A0A7N0RFX0"/>
<accession>A0A7N0RFX0</accession>
<proteinExistence type="predicted"/>